<feature type="compositionally biased region" description="Polar residues" evidence="1">
    <location>
        <begin position="271"/>
        <end position="282"/>
    </location>
</feature>
<feature type="compositionally biased region" description="Acidic residues" evidence="1">
    <location>
        <begin position="603"/>
        <end position="616"/>
    </location>
</feature>
<feature type="compositionally biased region" description="Low complexity" evidence="1">
    <location>
        <begin position="260"/>
        <end position="270"/>
    </location>
</feature>
<feature type="region of interest" description="Disordered" evidence="1">
    <location>
        <begin position="603"/>
        <end position="636"/>
    </location>
</feature>
<accession>A0A9W6U956</accession>
<protein>
    <submittedName>
        <fullName evidence="2">Unnamed protein product</fullName>
    </submittedName>
</protein>
<dbReference type="OrthoDB" id="79932at2759"/>
<gene>
    <name evidence="2" type="ORF">Pfra01_000551600</name>
</gene>
<evidence type="ECO:0000313" key="3">
    <source>
        <dbReference type="Proteomes" id="UP001165121"/>
    </source>
</evidence>
<feature type="compositionally biased region" description="Polar residues" evidence="1">
    <location>
        <begin position="290"/>
        <end position="300"/>
    </location>
</feature>
<reference evidence="2" key="1">
    <citation type="submission" date="2023-04" db="EMBL/GenBank/DDBJ databases">
        <title>Phytophthora fragariaefolia NBRC 109709.</title>
        <authorList>
            <person name="Ichikawa N."/>
            <person name="Sato H."/>
            <person name="Tonouchi N."/>
        </authorList>
    </citation>
    <scope>NUCLEOTIDE SEQUENCE</scope>
    <source>
        <strain evidence="2">NBRC 109709</strain>
    </source>
</reference>
<feature type="compositionally biased region" description="Basic residues" evidence="1">
    <location>
        <begin position="1"/>
        <end position="15"/>
    </location>
</feature>
<feature type="compositionally biased region" description="Basic residues" evidence="1">
    <location>
        <begin position="79"/>
        <end position="88"/>
    </location>
</feature>
<feature type="compositionally biased region" description="Basic and acidic residues" evidence="1">
    <location>
        <begin position="353"/>
        <end position="364"/>
    </location>
</feature>
<feature type="region of interest" description="Disordered" evidence="1">
    <location>
        <begin position="466"/>
        <end position="503"/>
    </location>
</feature>
<proteinExistence type="predicted"/>
<dbReference type="EMBL" id="BSXT01000440">
    <property type="protein sequence ID" value="GMF27583.1"/>
    <property type="molecule type" value="Genomic_DNA"/>
</dbReference>
<name>A0A9W6U956_9STRA</name>
<feature type="compositionally biased region" description="Polar residues" evidence="1">
    <location>
        <begin position="487"/>
        <end position="503"/>
    </location>
</feature>
<feature type="compositionally biased region" description="Low complexity" evidence="1">
    <location>
        <begin position="91"/>
        <end position="103"/>
    </location>
</feature>
<feature type="compositionally biased region" description="Low complexity" evidence="1">
    <location>
        <begin position="16"/>
        <end position="25"/>
    </location>
</feature>
<dbReference type="AlphaFoldDB" id="A0A9W6U956"/>
<feature type="compositionally biased region" description="Basic and acidic residues" evidence="1">
    <location>
        <begin position="309"/>
        <end position="318"/>
    </location>
</feature>
<feature type="compositionally biased region" description="Low complexity" evidence="1">
    <location>
        <begin position="225"/>
        <end position="239"/>
    </location>
</feature>
<feature type="compositionally biased region" description="Basic residues" evidence="1">
    <location>
        <begin position="32"/>
        <end position="42"/>
    </location>
</feature>
<evidence type="ECO:0000256" key="1">
    <source>
        <dbReference type="SAM" id="MobiDB-lite"/>
    </source>
</evidence>
<comment type="caution">
    <text evidence="2">The sequence shown here is derived from an EMBL/GenBank/DDBJ whole genome shotgun (WGS) entry which is preliminary data.</text>
</comment>
<feature type="region of interest" description="Disordered" evidence="1">
    <location>
        <begin position="144"/>
        <end position="386"/>
    </location>
</feature>
<sequence>MDGGRGKAKKAKKKAAAVAAQAQAAPEPPMSKAKRKRLKKLRRLEAAKQAPAAPKRKRPEEAASPKRLQQPKHETAASPKRKLQKLRAKAADAAAGRKQQAAKEPPQKRAAGATTLTASQRAGKSCGAAPVSVAPAQVVAGREDAPGVASLQADASVEPSPAACGRASGKRTRSPRGSSRGGVATIPLKTTTHSVASFGAPAVAAASPTRSRETAPAVSSEQEPATRAVPTVADATAAPQIPEPRTRAQPDVVGASNPGTAAKAATATATSITQETHASSKLVSAPSVKATPSSHSTFSTGGLKRRRSIDHSPTRSEPSHPPAKKGAAGTKVSAVDPKPQAANFSHSRSPDYVQRKTQDQEAKPRVQRTLAAADTGKGQLRDPQVKIEAPLKAEKVVVVPANSASLVRTQDVTPDVAPVQHTPADAATGKEQLRDPPVKVKAPLRAEKVVVVPANSASMVRTHDIIPGVAPGQSKSKAKTTVKPNVPTLTRTKSKDTTSVPAVTTSKSRGIDIIMDSHVYVQKMMRGELETNKCHRDSPPEKPAELTVALPPRPQNAWGASFGMVPPTKGASSAPQTCSTTPLSSWFLSKGCANFIKQVHFSDDDDVSGSSDDDDSTSLQSAIGTPRGADKASPKRKTSFVKKNAFLESLKTQSDWRSWYGNVDMRNLLDPPLAHIPEQLQTYDATPLQLPEATESSTPDNKLSELEILEADIRYVLIFVGRTTSTR</sequence>
<feature type="region of interest" description="Disordered" evidence="1">
    <location>
        <begin position="1"/>
        <end position="131"/>
    </location>
</feature>
<dbReference type="Proteomes" id="UP001165121">
    <property type="component" value="Unassembled WGS sequence"/>
</dbReference>
<organism evidence="2 3">
    <name type="scientific">Phytophthora fragariaefolia</name>
    <dbReference type="NCBI Taxonomy" id="1490495"/>
    <lineage>
        <taxon>Eukaryota</taxon>
        <taxon>Sar</taxon>
        <taxon>Stramenopiles</taxon>
        <taxon>Oomycota</taxon>
        <taxon>Peronosporomycetes</taxon>
        <taxon>Peronosporales</taxon>
        <taxon>Peronosporaceae</taxon>
        <taxon>Phytophthora</taxon>
    </lineage>
</organism>
<feature type="compositionally biased region" description="Low complexity" evidence="1">
    <location>
        <begin position="194"/>
        <end position="208"/>
    </location>
</feature>
<evidence type="ECO:0000313" key="2">
    <source>
        <dbReference type="EMBL" id="GMF27583.1"/>
    </source>
</evidence>
<keyword evidence="3" id="KW-1185">Reference proteome</keyword>